<evidence type="ECO:0000256" key="1">
    <source>
        <dbReference type="SAM" id="SignalP"/>
    </source>
</evidence>
<accession>A0AAV4MMC9</accession>
<keyword evidence="1" id="KW-0732">Signal</keyword>
<gene>
    <name evidence="2" type="ORF">CEXT_633701</name>
</gene>
<feature type="signal peptide" evidence="1">
    <location>
        <begin position="1"/>
        <end position="36"/>
    </location>
</feature>
<reference evidence="2 3" key="1">
    <citation type="submission" date="2021-06" db="EMBL/GenBank/DDBJ databases">
        <title>Caerostris extrusa draft genome.</title>
        <authorList>
            <person name="Kono N."/>
            <person name="Arakawa K."/>
        </authorList>
    </citation>
    <scope>NUCLEOTIDE SEQUENCE [LARGE SCALE GENOMIC DNA]</scope>
</reference>
<comment type="caution">
    <text evidence="2">The sequence shown here is derived from an EMBL/GenBank/DDBJ whole genome shotgun (WGS) entry which is preliminary data.</text>
</comment>
<feature type="chain" id="PRO_5043405503" evidence="1">
    <location>
        <begin position="37"/>
        <end position="71"/>
    </location>
</feature>
<sequence>MCKRSSWQKVRCAERRMKSWLMAWSLLGFLPDFSRFATPGKCSRGPTLSLFLMSVFESHQDIFCPKFVIGY</sequence>
<protein>
    <submittedName>
        <fullName evidence="2">Uncharacterized protein</fullName>
    </submittedName>
</protein>
<dbReference type="AlphaFoldDB" id="A0AAV4MMC9"/>
<name>A0AAV4MMC9_CAEEX</name>
<dbReference type="EMBL" id="BPLR01019959">
    <property type="protein sequence ID" value="GIX73513.1"/>
    <property type="molecule type" value="Genomic_DNA"/>
</dbReference>
<dbReference type="Proteomes" id="UP001054945">
    <property type="component" value="Unassembled WGS sequence"/>
</dbReference>
<proteinExistence type="predicted"/>
<evidence type="ECO:0000313" key="3">
    <source>
        <dbReference type="Proteomes" id="UP001054945"/>
    </source>
</evidence>
<keyword evidence="3" id="KW-1185">Reference proteome</keyword>
<organism evidence="2 3">
    <name type="scientific">Caerostris extrusa</name>
    <name type="common">Bark spider</name>
    <name type="synonym">Caerostris bankana</name>
    <dbReference type="NCBI Taxonomy" id="172846"/>
    <lineage>
        <taxon>Eukaryota</taxon>
        <taxon>Metazoa</taxon>
        <taxon>Ecdysozoa</taxon>
        <taxon>Arthropoda</taxon>
        <taxon>Chelicerata</taxon>
        <taxon>Arachnida</taxon>
        <taxon>Araneae</taxon>
        <taxon>Araneomorphae</taxon>
        <taxon>Entelegynae</taxon>
        <taxon>Araneoidea</taxon>
        <taxon>Araneidae</taxon>
        <taxon>Caerostris</taxon>
    </lineage>
</organism>
<evidence type="ECO:0000313" key="2">
    <source>
        <dbReference type="EMBL" id="GIX73513.1"/>
    </source>
</evidence>